<dbReference type="GO" id="GO:0045296">
    <property type="term" value="F:cadherin binding"/>
    <property type="evidence" value="ECO:0007669"/>
    <property type="project" value="TreeGrafter"/>
</dbReference>
<proteinExistence type="predicted"/>
<accession>A0A8W7PU37</accession>
<dbReference type="SUPFAM" id="SSF49313">
    <property type="entry name" value="Cadherin-like"/>
    <property type="match status" value="1"/>
</dbReference>
<dbReference type="InterPro" id="IPR002126">
    <property type="entry name" value="Cadherin-like_dom"/>
</dbReference>
<keyword evidence="4" id="KW-0472">Membrane</keyword>
<dbReference type="InterPro" id="IPR015919">
    <property type="entry name" value="Cadherin-like_sf"/>
</dbReference>
<evidence type="ECO:0000256" key="3">
    <source>
        <dbReference type="ARBA" id="ARBA00022837"/>
    </source>
</evidence>
<name>A0A8W7PU37_ANOCL</name>
<dbReference type="AlphaFoldDB" id="A0A8W7PU37"/>
<feature type="domain" description="Cadherin" evidence="6">
    <location>
        <begin position="9"/>
        <end position="128"/>
    </location>
</feature>
<dbReference type="GO" id="GO:0007156">
    <property type="term" value="P:homophilic cell adhesion via plasma membrane adhesion molecules"/>
    <property type="evidence" value="ECO:0007669"/>
    <property type="project" value="InterPro"/>
</dbReference>
<evidence type="ECO:0000259" key="6">
    <source>
        <dbReference type="PROSITE" id="PS50268"/>
    </source>
</evidence>
<dbReference type="GO" id="GO:0016477">
    <property type="term" value="P:cell migration"/>
    <property type="evidence" value="ECO:0007669"/>
    <property type="project" value="TreeGrafter"/>
</dbReference>
<reference evidence="7" key="1">
    <citation type="submission" date="2022-08" db="UniProtKB">
        <authorList>
            <consortium name="EnsemblMetazoa"/>
        </authorList>
    </citation>
    <scope>IDENTIFICATION</scope>
</reference>
<sequence length="137" mass="14928">MRTNCSALVAPSTPVGTTIFRSIQATDKDAGVNGLVEYFIVEGSQNISDISPNTLTAADGFGVFAIAYPHQGQVTVVKTLDYERTQRYYLTIVASYEIYALNLASPCKTSPNPAYGHDVHGNCRFPFFTPPMAQDQL</sequence>
<dbReference type="InterPro" id="IPR039808">
    <property type="entry name" value="Cadherin"/>
</dbReference>
<evidence type="ECO:0000256" key="4">
    <source>
        <dbReference type="ARBA" id="ARBA00023136"/>
    </source>
</evidence>
<comment type="subcellular location">
    <subcellularLocation>
        <location evidence="1">Membrane</location>
    </subcellularLocation>
</comment>
<dbReference type="PANTHER" id="PTHR24027">
    <property type="entry name" value="CADHERIN-23"/>
    <property type="match status" value="1"/>
</dbReference>
<dbReference type="GO" id="GO:0008013">
    <property type="term" value="F:beta-catenin binding"/>
    <property type="evidence" value="ECO:0007669"/>
    <property type="project" value="TreeGrafter"/>
</dbReference>
<dbReference type="GO" id="GO:0005509">
    <property type="term" value="F:calcium ion binding"/>
    <property type="evidence" value="ECO:0007669"/>
    <property type="project" value="UniProtKB-UniRule"/>
</dbReference>
<dbReference type="Gene3D" id="2.60.40.60">
    <property type="entry name" value="Cadherins"/>
    <property type="match status" value="1"/>
</dbReference>
<dbReference type="Pfam" id="PF00028">
    <property type="entry name" value="Cadherin"/>
    <property type="match status" value="1"/>
</dbReference>
<organism evidence="7">
    <name type="scientific">Anopheles coluzzii</name>
    <name type="common">African malaria mosquito</name>
    <dbReference type="NCBI Taxonomy" id="1518534"/>
    <lineage>
        <taxon>Eukaryota</taxon>
        <taxon>Metazoa</taxon>
        <taxon>Ecdysozoa</taxon>
        <taxon>Arthropoda</taxon>
        <taxon>Hexapoda</taxon>
        <taxon>Insecta</taxon>
        <taxon>Pterygota</taxon>
        <taxon>Neoptera</taxon>
        <taxon>Endopterygota</taxon>
        <taxon>Diptera</taxon>
        <taxon>Nematocera</taxon>
        <taxon>Culicoidea</taxon>
        <taxon>Culicidae</taxon>
        <taxon>Anophelinae</taxon>
        <taxon>Anopheles</taxon>
    </lineage>
</organism>
<dbReference type="PROSITE" id="PS50268">
    <property type="entry name" value="CADHERIN_2"/>
    <property type="match status" value="1"/>
</dbReference>
<evidence type="ECO:0000313" key="7">
    <source>
        <dbReference type="EnsemblMetazoa" id="ACOM037215-PA.1"/>
    </source>
</evidence>
<evidence type="ECO:0000256" key="1">
    <source>
        <dbReference type="ARBA" id="ARBA00004370"/>
    </source>
</evidence>
<dbReference type="Proteomes" id="UP000075882">
    <property type="component" value="Unassembled WGS sequence"/>
</dbReference>
<keyword evidence="3 5" id="KW-0106">Calcium</keyword>
<dbReference type="GO" id="GO:0016342">
    <property type="term" value="C:catenin complex"/>
    <property type="evidence" value="ECO:0007669"/>
    <property type="project" value="TreeGrafter"/>
</dbReference>
<dbReference type="CDD" id="cd11304">
    <property type="entry name" value="Cadherin_repeat"/>
    <property type="match status" value="1"/>
</dbReference>
<dbReference type="EnsemblMetazoa" id="ACOM037215-RA">
    <property type="protein sequence ID" value="ACOM037215-PA.1"/>
    <property type="gene ID" value="ACOM037215"/>
</dbReference>
<protein>
    <recommendedName>
        <fullName evidence="6">Cadherin domain-containing protein</fullName>
    </recommendedName>
</protein>
<keyword evidence="2" id="KW-0677">Repeat</keyword>
<evidence type="ECO:0000256" key="2">
    <source>
        <dbReference type="ARBA" id="ARBA00022737"/>
    </source>
</evidence>
<dbReference type="PANTHER" id="PTHR24027:SF438">
    <property type="entry name" value="CADHERIN 23"/>
    <property type="match status" value="1"/>
</dbReference>
<evidence type="ECO:0000256" key="5">
    <source>
        <dbReference type="PROSITE-ProRule" id="PRU00043"/>
    </source>
</evidence>